<feature type="compositionally biased region" description="Acidic residues" evidence="5">
    <location>
        <begin position="349"/>
        <end position="362"/>
    </location>
</feature>
<feature type="transmembrane region" description="Helical" evidence="6">
    <location>
        <begin position="248"/>
        <end position="266"/>
    </location>
</feature>
<comment type="caution">
    <text evidence="7">The sequence shown here is derived from an EMBL/GenBank/DDBJ whole genome shotgun (WGS) entry which is preliminary data.</text>
</comment>
<feature type="compositionally biased region" description="Basic residues" evidence="5">
    <location>
        <begin position="437"/>
        <end position="496"/>
    </location>
</feature>
<keyword evidence="8" id="KW-1185">Reference proteome</keyword>
<feature type="transmembrane region" description="Helical" evidence="6">
    <location>
        <begin position="95"/>
        <end position="120"/>
    </location>
</feature>
<comment type="subcellular location">
    <subcellularLocation>
        <location evidence="1">Membrane</location>
        <topology evidence="1">Multi-pass membrane protein</topology>
    </subcellularLocation>
</comment>
<dbReference type="PRINTS" id="PR00218">
    <property type="entry name" value="PERIPHERNRDS"/>
</dbReference>
<keyword evidence="3 6" id="KW-1133">Transmembrane helix</keyword>
<feature type="region of interest" description="Disordered" evidence="5">
    <location>
        <begin position="309"/>
        <end position="496"/>
    </location>
</feature>
<evidence type="ECO:0000256" key="1">
    <source>
        <dbReference type="ARBA" id="ARBA00004141"/>
    </source>
</evidence>
<protein>
    <submittedName>
        <fullName evidence="7">Peripherin-2</fullName>
    </submittedName>
</protein>
<feature type="compositionally biased region" description="Basic residues" evidence="5">
    <location>
        <begin position="366"/>
        <end position="376"/>
    </location>
</feature>
<organism evidence="7 8">
    <name type="scientific">Elysia marginata</name>
    <dbReference type="NCBI Taxonomy" id="1093978"/>
    <lineage>
        <taxon>Eukaryota</taxon>
        <taxon>Metazoa</taxon>
        <taxon>Spiralia</taxon>
        <taxon>Lophotrochozoa</taxon>
        <taxon>Mollusca</taxon>
        <taxon>Gastropoda</taxon>
        <taxon>Heterobranchia</taxon>
        <taxon>Euthyneura</taxon>
        <taxon>Panpulmonata</taxon>
        <taxon>Sacoglossa</taxon>
        <taxon>Placobranchoidea</taxon>
        <taxon>Plakobranchidae</taxon>
        <taxon>Elysia</taxon>
    </lineage>
</organism>
<name>A0AAV4JW51_9GAST</name>
<reference evidence="7 8" key="1">
    <citation type="journal article" date="2021" name="Elife">
        <title>Chloroplast acquisition without the gene transfer in kleptoplastic sea slugs, Plakobranchus ocellatus.</title>
        <authorList>
            <person name="Maeda T."/>
            <person name="Takahashi S."/>
            <person name="Yoshida T."/>
            <person name="Shimamura S."/>
            <person name="Takaki Y."/>
            <person name="Nagai Y."/>
            <person name="Toyoda A."/>
            <person name="Suzuki Y."/>
            <person name="Arimoto A."/>
            <person name="Ishii H."/>
            <person name="Satoh N."/>
            <person name="Nishiyama T."/>
            <person name="Hasebe M."/>
            <person name="Maruyama T."/>
            <person name="Minagawa J."/>
            <person name="Obokata J."/>
            <person name="Shigenobu S."/>
        </authorList>
    </citation>
    <scope>NUCLEOTIDE SEQUENCE [LARGE SCALE GENOMIC DNA]</scope>
</reference>
<dbReference type="EMBL" id="BMAT01014149">
    <property type="protein sequence ID" value="GFS27029.1"/>
    <property type="molecule type" value="Genomic_DNA"/>
</dbReference>
<gene>
    <name evidence="7" type="ORF">ElyMa_007074500</name>
</gene>
<keyword evidence="2 6" id="KW-0812">Transmembrane</keyword>
<dbReference type="GO" id="GO:0007601">
    <property type="term" value="P:visual perception"/>
    <property type="evidence" value="ECO:0007669"/>
    <property type="project" value="InterPro"/>
</dbReference>
<dbReference type="AlphaFoldDB" id="A0AAV4JW51"/>
<evidence type="ECO:0000256" key="6">
    <source>
        <dbReference type="SAM" id="Phobius"/>
    </source>
</evidence>
<evidence type="ECO:0000256" key="2">
    <source>
        <dbReference type="ARBA" id="ARBA00022692"/>
    </source>
</evidence>
<dbReference type="Pfam" id="PF00335">
    <property type="entry name" value="Tetraspanin"/>
    <property type="match status" value="1"/>
</dbReference>
<feature type="compositionally biased region" description="Basic residues" evidence="5">
    <location>
        <begin position="414"/>
        <end position="429"/>
    </location>
</feature>
<dbReference type="InterPro" id="IPR000830">
    <property type="entry name" value="Peripherin/rom-1"/>
</dbReference>
<dbReference type="Proteomes" id="UP000762676">
    <property type="component" value="Unassembled WGS sequence"/>
</dbReference>
<proteinExistence type="predicted"/>
<dbReference type="Gene3D" id="1.10.1450.10">
    <property type="entry name" value="Tetraspanin"/>
    <property type="match status" value="1"/>
</dbReference>
<sequence length="496" mass="56037">MCITITVGERGRKLMGFSTTLINIVLIFLSIALFVAGIAIRIRIDKRLEIMGDYNPGALPYYLMVTAGLLFLGHMIAAWFCHSAIYVESRSDQHFYFVGVILALITLFIFVVISIIVMAVHSSLIYGALEDGIHNAMKAYKTDLDSKMRVDRLQLQFECCGVKTHKDWFKVSWVNTMYVNVLHPEVKPYLVDGEFIKDDVPFSCCSRHAKRACVHHSVSRFSQHEGISGATLHESGCADTIHDQFHKFLLAPTMWLLCIILILQAVDIPVMRLLQTSIFTADEMNDPQGVTEAYCIKGLGGGEDLRGLYKRRKSKDRDAEKGGDDDDSDEDKPKKKKGLLSKLKKKNDDDDDDDDDEDDDDDNPKQKKGFFSKFRKKGGDDDDDDDEGKGAKGLFSKFKKGKKGKDDDDDDKKKNKKGKKKDKKDKKAKKKEDKKAKNQKKKEAKKKKNAKKKAEKQKKQAKKKADKAKKKAANKAKKAAKKAKKKAKKSKGKKKK</sequence>
<feature type="compositionally biased region" description="Basic residues" evidence="5">
    <location>
        <begin position="334"/>
        <end position="345"/>
    </location>
</feature>
<keyword evidence="4 6" id="KW-0472">Membrane</keyword>
<dbReference type="InterPro" id="IPR008952">
    <property type="entry name" value="Tetraspanin_EC2_sf"/>
</dbReference>
<dbReference type="InterPro" id="IPR018499">
    <property type="entry name" value="Tetraspanin/Peripherin"/>
</dbReference>
<feature type="transmembrane region" description="Helical" evidence="6">
    <location>
        <begin position="61"/>
        <end position="80"/>
    </location>
</feature>
<evidence type="ECO:0000256" key="4">
    <source>
        <dbReference type="ARBA" id="ARBA00023136"/>
    </source>
</evidence>
<feature type="transmembrane region" description="Helical" evidence="6">
    <location>
        <begin position="20"/>
        <end position="40"/>
    </location>
</feature>
<evidence type="ECO:0000313" key="8">
    <source>
        <dbReference type="Proteomes" id="UP000762676"/>
    </source>
</evidence>
<accession>A0AAV4JW51</accession>
<evidence type="ECO:0000313" key="7">
    <source>
        <dbReference type="EMBL" id="GFS27029.1"/>
    </source>
</evidence>
<evidence type="ECO:0000256" key="5">
    <source>
        <dbReference type="SAM" id="MobiDB-lite"/>
    </source>
</evidence>
<dbReference type="SUPFAM" id="SSF48652">
    <property type="entry name" value="Tetraspanin"/>
    <property type="match status" value="1"/>
</dbReference>
<evidence type="ECO:0000256" key="3">
    <source>
        <dbReference type="ARBA" id="ARBA00022989"/>
    </source>
</evidence>
<dbReference type="GO" id="GO:0016020">
    <property type="term" value="C:membrane"/>
    <property type="evidence" value="ECO:0007669"/>
    <property type="project" value="UniProtKB-SubCell"/>
</dbReference>